<evidence type="ECO:0000259" key="7">
    <source>
        <dbReference type="Pfam" id="PF01035"/>
    </source>
</evidence>
<dbReference type="GO" id="GO:0003908">
    <property type="term" value="F:methylated-DNA-[protein]-cysteine S-methyltransferase activity"/>
    <property type="evidence" value="ECO:0007669"/>
    <property type="project" value="UniProtKB-EC"/>
</dbReference>
<gene>
    <name evidence="8" type="ORF">COT42_03920</name>
</gene>
<dbReference type="SUPFAM" id="SSF46767">
    <property type="entry name" value="Methylated DNA-protein cysteine methyltransferase, C-terminal domain"/>
    <property type="match status" value="1"/>
</dbReference>
<comment type="catalytic activity">
    <reaction evidence="1">
        <text>a 4-O-methyl-thymidine in DNA + L-cysteinyl-[protein] = a thymidine in DNA + S-methyl-L-cysteinyl-[protein]</text>
        <dbReference type="Rhea" id="RHEA:53428"/>
        <dbReference type="Rhea" id="RHEA-COMP:10131"/>
        <dbReference type="Rhea" id="RHEA-COMP:10132"/>
        <dbReference type="Rhea" id="RHEA-COMP:13555"/>
        <dbReference type="Rhea" id="RHEA-COMP:13556"/>
        <dbReference type="ChEBI" id="CHEBI:29950"/>
        <dbReference type="ChEBI" id="CHEBI:82612"/>
        <dbReference type="ChEBI" id="CHEBI:137386"/>
        <dbReference type="ChEBI" id="CHEBI:137387"/>
        <dbReference type="EC" id="2.1.1.63"/>
    </reaction>
</comment>
<comment type="catalytic activity">
    <reaction evidence="6">
        <text>a 6-O-methyl-2'-deoxyguanosine in DNA + L-cysteinyl-[protein] = S-methyl-L-cysteinyl-[protein] + a 2'-deoxyguanosine in DNA</text>
        <dbReference type="Rhea" id="RHEA:24000"/>
        <dbReference type="Rhea" id="RHEA-COMP:10131"/>
        <dbReference type="Rhea" id="RHEA-COMP:10132"/>
        <dbReference type="Rhea" id="RHEA-COMP:11367"/>
        <dbReference type="Rhea" id="RHEA-COMP:11368"/>
        <dbReference type="ChEBI" id="CHEBI:29950"/>
        <dbReference type="ChEBI" id="CHEBI:82612"/>
        <dbReference type="ChEBI" id="CHEBI:85445"/>
        <dbReference type="ChEBI" id="CHEBI:85448"/>
        <dbReference type="EC" id="2.1.1.63"/>
    </reaction>
</comment>
<dbReference type="Proteomes" id="UP000231343">
    <property type="component" value="Unassembled WGS sequence"/>
</dbReference>
<dbReference type="Pfam" id="PF01035">
    <property type="entry name" value="DNA_binding_1"/>
    <property type="match status" value="1"/>
</dbReference>
<dbReference type="AlphaFoldDB" id="A0A2H0XYE5"/>
<proteinExistence type="predicted"/>
<comment type="caution">
    <text evidence="8">The sequence shown here is derived from an EMBL/GenBank/DDBJ whole genome shotgun (WGS) entry which is preliminary data.</text>
</comment>
<keyword evidence="4" id="KW-0227">DNA damage</keyword>
<feature type="domain" description="Methylated-DNA-[protein]-cysteine S-methyltransferase DNA binding" evidence="7">
    <location>
        <begin position="2"/>
        <end position="34"/>
    </location>
</feature>
<dbReference type="Gene3D" id="1.10.10.10">
    <property type="entry name" value="Winged helix-like DNA-binding domain superfamily/Winged helix DNA-binding domain"/>
    <property type="match status" value="1"/>
</dbReference>
<evidence type="ECO:0000256" key="4">
    <source>
        <dbReference type="ARBA" id="ARBA00022763"/>
    </source>
</evidence>
<evidence type="ECO:0000256" key="1">
    <source>
        <dbReference type="ARBA" id="ARBA00001286"/>
    </source>
</evidence>
<dbReference type="InterPro" id="IPR036217">
    <property type="entry name" value="MethylDNA_cys_MeTrfase_DNAb"/>
</dbReference>
<dbReference type="PROSITE" id="PS00374">
    <property type="entry name" value="MGMT"/>
    <property type="match status" value="1"/>
</dbReference>
<dbReference type="EMBL" id="PEYM01000066">
    <property type="protein sequence ID" value="PIS30002.1"/>
    <property type="molecule type" value="Genomic_DNA"/>
</dbReference>
<dbReference type="GO" id="GO:0032259">
    <property type="term" value="P:methylation"/>
    <property type="evidence" value="ECO:0007669"/>
    <property type="project" value="UniProtKB-KW"/>
</dbReference>
<evidence type="ECO:0000256" key="5">
    <source>
        <dbReference type="ARBA" id="ARBA00023204"/>
    </source>
</evidence>
<evidence type="ECO:0000256" key="6">
    <source>
        <dbReference type="ARBA" id="ARBA00049348"/>
    </source>
</evidence>
<dbReference type="InterPro" id="IPR001497">
    <property type="entry name" value="MethylDNA_cys_MeTrfase_AS"/>
</dbReference>
<organism evidence="8 9">
    <name type="scientific">Candidatus Saganbacteria bacterium CG08_land_8_20_14_0_20_45_16</name>
    <dbReference type="NCBI Taxonomy" id="2014293"/>
    <lineage>
        <taxon>Bacteria</taxon>
        <taxon>Bacillati</taxon>
        <taxon>Saganbacteria</taxon>
    </lineage>
</organism>
<evidence type="ECO:0000313" key="8">
    <source>
        <dbReference type="EMBL" id="PIS30002.1"/>
    </source>
</evidence>
<keyword evidence="5" id="KW-0234">DNA repair</keyword>
<protein>
    <recommendedName>
        <fullName evidence="7">Methylated-DNA-[protein]-cysteine S-methyltransferase DNA binding domain-containing protein</fullName>
    </recommendedName>
</protein>
<evidence type="ECO:0000256" key="3">
    <source>
        <dbReference type="ARBA" id="ARBA00022679"/>
    </source>
</evidence>
<evidence type="ECO:0000256" key="2">
    <source>
        <dbReference type="ARBA" id="ARBA00022603"/>
    </source>
</evidence>
<sequence>MGNALNKNPYAPRVPCHRVVVKNGLGGFVGGLAKGKSY</sequence>
<keyword evidence="2" id="KW-0489">Methyltransferase</keyword>
<reference evidence="8 9" key="1">
    <citation type="submission" date="2017-09" db="EMBL/GenBank/DDBJ databases">
        <title>Depth-based differentiation of microbial function through sediment-hosted aquifers and enrichment of novel symbionts in the deep terrestrial subsurface.</title>
        <authorList>
            <person name="Probst A.J."/>
            <person name="Ladd B."/>
            <person name="Jarett J.K."/>
            <person name="Geller-Mcgrath D.E."/>
            <person name="Sieber C.M."/>
            <person name="Emerson J.B."/>
            <person name="Anantharaman K."/>
            <person name="Thomas B.C."/>
            <person name="Malmstrom R."/>
            <person name="Stieglmeier M."/>
            <person name="Klingl A."/>
            <person name="Woyke T."/>
            <person name="Ryan C.M."/>
            <person name="Banfield J.F."/>
        </authorList>
    </citation>
    <scope>NUCLEOTIDE SEQUENCE [LARGE SCALE GENOMIC DNA]</scope>
    <source>
        <strain evidence="8">CG08_land_8_20_14_0_20_45_16</strain>
    </source>
</reference>
<dbReference type="GO" id="GO:0006281">
    <property type="term" value="P:DNA repair"/>
    <property type="evidence" value="ECO:0007669"/>
    <property type="project" value="UniProtKB-KW"/>
</dbReference>
<accession>A0A2H0XYE5</accession>
<dbReference type="InterPro" id="IPR036388">
    <property type="entry name" value="WH-like_DNA-bd_sf"/>
</dbReference>
<evidence type="ECO:0000313" key="9">
    <source>
        <dbReference type="Proteomes" id="UP000231343"/>
    </source>
</evidence>
<keyword evidence="3" id="KW-0808">Transferase</keyword>
<name>A0A2H0XYE5_UNCSA</name>
<dbReference type="InterPro" id="IPR014048">
    <property type="entry name" value="MethylDNA_cys_MeTrfase_DNA-bd"/>
</dbReference>